<name>A0A6P0GIC5_9ACTN</name>
<evidence type="ECO:0008006" key="5">
    <source>
        <dbReference type="Google" id="ProtNLM"/>
    </source>
</evidence>
<comment type="caution">
    <text evidence="3">The sequence shown here is derived from an EMBL/GenBank/DDBJ whole genome shotgun (WGS) entry which is preliminary data.</text>
</comment>
<dbReference type="EMBL" id="JAAGWE010000020">
    <property type="protein sequence ID" value="NEM06986.1"/>
    <property type="molecule type" value="Genomic_DNA"/>
</dbReference>
<evidence type="ECO:0000256" key="1">
    <source>
        <dbReference type="SAM" id="MobiDB-lite"/>
    </source>
</evidence>
<accession>A0A6P0GIC5</accession>
<feature type="region of interest" description="Disordered" evidence="1">
    <location>
        <begin position="24"/>
        <end position="51"/>
    </location>
</feature>
<protein>
    <recommendedName>
        <fullName evidence="5">Secreted protein</fullName>
    </recommendedName>
</protein>
<dbReference type="PROSITE" id="PS51318">
    <property type="entry name" value="TAT"/>
    <property type="match status" value="1"/>
</dbReference>
<dbReference type="Gene3D" id="3.40.390.10">
    <property type="entry name" value="Collagenase (Catalytic Domain)"/>
    <property type="match status" value="1"/>
</dbReference>
<evidence type="ECO:0000256" key="2">
    <source>
        <dbReference type="SAM" id="SignalP"/>
    </source>
</evidence>
<organism evidence="3 4">
    <name type="scientific">Geodermatophilus normandii</name>
    <dbReference type="NCBI Taxonomy" id="1137989"/>
    <lineage>
        <taxon>Bacteria</taxon>
        <taxon>Bacillati</taxon>
        <taxon>Actinomycetota</taxon>
        <taxon>Actinomycetes</taxon>
        <taxon>Geodermatophilales</taxon>
        <taxon>Geodermatophilaceae</taxon>
        <taxon>Geodermatophilus</taxon>
    </lineage>
</organism>
<proteinExistence type="predicted"/>
<feature type="compositionally biased region" description="Low complexity" evidence="1">
    <location>
        <begin position="24"/>
        <end position="34"/>
    </location>
</feature>
<evidence type="ECO:0000313" key="3">
    <source>
        <dbReference type="EMBL" id="NEM06986.1"/>
    </source>
</evidence>
<dbReference type="RefSeq" id="WP_163477108.1">
    <property type="nucleotide sequence ID" value="NZ_JAAGWE010000020.1"/>
</dbReference>
<dbReference type="Proteomes" id="UP000471126">
    <property type="component" value="Unassembled WGS sequence"/>
</dbReference>
<gene>
    <name evidence="3" type="ORF">GCU54_13315</name>
</gene>
<dbReference type="InterPro" id="IPR024079">
    <property type="entry name" value="MetalloPept_cat_dom_sf"/>
</dbReference>
<feature type="chain" id="PRO_5026842351" description="Secreted protein" evidence="2">
    <location>
        <begin position="25"/>
        <end position="85"/>
    </location>
</feature>
<keyword evidence="2" id="KW-0732">Signal</keyword>
<dbReference type="AlphaFoldDB" id="A0A6P0GIC5"/>
<dbReference type="InterPro" id="IPR006311">
    <property type="entry name" value="TAT_signal"/>
</dbReference>
<sequence>MTRLRRTVYTLGAAMALTLTTAPAAGAPADPAPASECAVDATQDPGLDPVHNSMDYTEDFCKDRFSAGQVARMSNAWEAYPAQVA</sequence>
<evidence type="ECO:0000313" key="4">
    <source>
        <dbReference type="Proteomes" id="UP000471126"/>
    </source>
</evidence>
<feature type="signal peptide" evidence="2">
    <location>
        <begin position="1"/>
        <end position="24"/>
    </location>
</feature>
<dbReference type="GO" id="GO:0008237">
    <property type="term" value="F:metallopeptidase activity"/>
    <property type="evidence" value="ECO:0007669"/>
    <property type="project" value="InterPro"/>
</dbReference>
<reference evidence="3 4" key="1">
    <citation type="submission" date="2019-12" db="EMBL/GenBank/DDBJ databases">
        <title>WGS of CPCC 203550 I12A-02606.</title>
        <authorList>
            <person name="Jiang Z."/>
        </authorList>
    </citation>
    <scope>NUCLEOTIDE SEQUENCE [LARGE SCALE GENOMIC DNA]</scope>
    <source>
        <strain evidence="3 4">I12A-02606</strain>
    </source>
</reference>